<dbReference type="Pfam" id="PF05591">
    <property type="entry name" value="T6SS_VipA"/>
    <property type="match status" value="1"/>
</dbReference>
<accession>A1SQX8</accession>
<dbReference type="InterPro" id="IPR008312">
    <property type="entry name" value="T6SS_TssB1"/>
</dbReference>
<dbReference type="eggNOG" id="COG3517">
    <property type="taxonomic scope" value="Bacteria"/>
</dbReference>
<evidence type="ECO:0000313" key="3">
    <source>
        <dbReference type="EMBL" id="ABM01893.1"/>
    </source>
</evidence>
<organism evidence="3 4">
    <name type="scientific">Psychromonas ingrahamii (strain DSM 17664 / CCUG 51855 / 37)</name>
    <dbReference type="NCBI Taxonomy" id="357804"/>
    <lineage>
        <taxon>Bacteria</taxon>
        <taxon>Pseudomonadati</taxon>
        <taxon>Pseudomonadota</taxon>
        <taxon>Gammaproteobacteria</taxon>
        <taxon>Alteromonadales</taxon>
        <taxon>Psychromonadaceae</taxon>
        <taxon>Psychromonas</taxon>
    </lineage>
</organism>
<feature type="domain" description="TssC1 N-terminal" evidence="1">
    <location>
        <begin position="151"/>
        <end position="438"/>
    </location>
</feature>
<dbReference type="NCBIfam" id="TIGR03355">
    <property type="entry name" value="VI_chp_2"/>
    <property type="match status" value="1"/>
</dbReference>
<name>A1SQX8_PSYIN</name>
<sequence>MLDVKNISFLPKQGGTVPFKTLILAPLGGHNAIEQLLEPTEINIRNFDTVIKEFSPTVDVDIANSGLCQLLNVDQQIITLSYTIDCYADFKPTAIIKKEPSLREVSHIIDLIHQQLQLDGTTFSTAPFELQHVKIAELEKESVKRHELELVVCELELILSRILNQILHQADWQQLEASWRGIYWLCQTAESSHSLIIECASATKQLLWDDLFTNTDLLDSNLYQQVYVDSIGQYGAVPYGVLLIDDYFSGAGSDLTLLKAITEVCSKAHLPVVTGANARMFDVNDFNTLQDSDYISEIHAGHRYIKWRNFISTEEASFLALTMPRLLFRNAYGKGDSALSWFQENIGDSHEDCLWGNASFGFVDNLLKSFQESGFCTFISGMEGGRLNLSALLNKSPNLPIEIAFSEEKEAELIKLGFNPVCTRAYHNILLFESANSVRWGNLKLNYRTQNIDTIASAQLQYLFIVMRIIHCLKIIFRESVGATTNSTELSHILNRWIRQFVSDVEAPSKSLRAQRPLKDAKVLVVETNNIGWFEIEIELSPHMKYLGSTISINTLIFMNEEVS</sequence>
<proteinExistence type="predicted"/>
<dbReference type="eggNOG" id="COG3516">
    <property type="taxonomic scope" value="Bacteria"/>
</dbReference>
<evidence type="ECO:0000259" key="1">
    <source>
        <dbReference type="Pfam" id="PF05943"/>
    </source>
</evidence>
<dbReference type="PANTHER" id="PTHR35565">
    <property type="entry name" value="CYTOPLASMIC PROTEIN-RELATED"/>
    <property type="match status" value="1"/>
</dbReference>
<dbReference type="Pfam" id="PF18945">
    <property type="entry name" value="VipB_2"/>
    <property type="match status" value="1"/>
</dbReference>
<evidence type="ECO:0000313" key="4">
    <source>
        <dbReference type="Proteomes" id="UP000000639"/>
    </source>
</evidence>
<dbReference type="Proteomes" id="UP000000639">
    <property type="component" value="Chromosome"/>
</dbReference>
<dbReference type="HOGENOM" id="CLU_018386_1_0_6"/>
<dbReference type="InterPro" id="IPR044032">
    <property type="entry name" value="TssC1_C"/>
</dbReference>
<dbReference type="AlphaFoldDB" id="A1SQX8"/>
<feature type="domain" description="TssC1 C-terminal" evidence="2">
    <location>
        <begin position="451"/>
        <end position="554"/>
    </location>
</feature>
<gene>
    <name evidence="3" type="ordered locus">Ping_0018</name>
</gene>
<dbReference type="Pfam" id="PF05943">
    <property type="entry name" value="VipB"/>
    <property type="match status" value="1"/>
</dbReference>
<dbReference type="KEGG" id="pin:Ping_0018"/>
<protein>
    <recommendedName>
        <fullName evidence="5">Type VI secretion protein, EvpB/VC_A0108 family</fullName>
    </recommendedName>
</protein>
<dbReference type="STRING" id="357804.Ping_0018"/>
<dbReference type="OrthoDB" id="9764000at2"/>
<dbReference type="EMBL" id="CP000510">
    <property type="protein sequence ID" value="ABM01893.1"/>
    <property type="molecule type" value="Genomic_DNA"/>
</dbReference>
<dbReference type="PANTHER" id="PTHR35565:SF1">
    <property type="entry name" value="TYPE VI SECRETION SYSTEM CONTRACTILE SHEATH LARGE SUBUNIT"/>
    <property type="match status" value="1"/>
</dbReference>
<evidence type="ECO:0008006" key="5">
    <source>
        <dbReference type="Google" id="ProtNLM"/>
    </source>
</evidence>
<evidence type="ECO:0000259" key="2">
    <source>
        <dbReference type="Pfam" id="PF18945"/>
    </source>
</evidence>
<keyword evidence="4" id="KW-1185">Reference proteome</keyword>
<dbReference type="RefSeq" id="WP_011768452.1">
    <property type="nucleotide sequence ID" value="NC_008709.1"/>
</dbReference>
<dbReference type="InterPro" id="IPR010269">
    <property type="entry name" value="T6SS_TssC-like"/>
</dbReference>
<dbReference type="InterPro" id="IPR044031">
    <property type="entry name" value="TssC1_N"/>
</dbReference>
<reference evidence="3 4" key="1">
    <citation type="submission" date="2007-01" db="EMBL/GenBank/DDBJ databases">
        <title>Complete sequence of Psychromonas ingrahamii 37.</title>
        <authorList>
            <consortium name="US DOE Joint Genome Institute"/>
            <person name="Copeland A."/>
            <person name="Lucas S."/>
            <person name="Lapidus A."/>
            <person name="Barry K."/>
            <person name="Detter J.C."/>
            <person name="Glavina del Rio T."/>
            <person name="Hammon N."/>
            <person name="Israni S."/>
            <person name="Dalin E."/>
            <person name="Tice H."/>
            <person name="Pitluck S."/>
            <person name="Thompson L.S."/>
            <person name="Brettin T."/>
            <person name="Bruce D."/>
            <person name="Han C."/>
            <person name="Tapia R."/>
            <person name="Schmutz J."/>
            <person name="Larimer F."/>
            <person name="Land M."/>
            <person name="Hauser L."/>
            <person name="Kyrpides N."/>
            <person name="Ivanova N."/>
            <person name="Staley J."/>
            <person name="Richardson P."/>
        </authorList>
    </citation>
    <scope>NUCLEOTIDE SEQUENCE [LARGE SCALE GENOMIC DNA]</scope>
    <source>
        <strain evidence="3 4">37</strain>
    </source>
</reference>